<dbReference type="AlphaFoldDB" id="E7FVU4"/>
<reference evidence="1" key="1">
    <citation type="submission" date="2011-01" db="EMBL/GenBank/DDBJ databases">
        <authorList>
            <person name="Muzny D."/>
            <person name="Qin X."/>
            <person name="Buhay C."/>
            <person name="Dugan-Rocha S."/>
            <person name="Ding Y."/>
            <person name="Chen G."/>
            <person name="Hawes A."/>
            <person name="Holder M."/>
            <person name="Jhangiani S."/>
            <person name="Johnson A."/>
            <person name="Khan Z."/>
            <person name="Li Z."/>
            <person name="Liu W."/>
            <person name="Liu X."/>
            <person name="Perez L."/>
            <person name="Shen H."/>
            <person name="Wang Q."/>
            <person name="Watt J."/>
            <person name="Xi L."/>
            <person name="Xin Y."/>
            <person name="Zhou J."/>
            <person name="Deng J."/>
            <person name="Jiang H."/>
            <person name="Liu Y."/>
            <person name="Qu J."/>
            <person name="Song X.-Z."/>
            <person name="Zhang L."/>
            <person name="Villasana D."/>
            <person name="Johnson A."/>
            <person name="Liu J."/>
            <person name="Liyanage D."/>
            <person name="Lorensuhewa L."/>
            <person name="Robinson T."/>
            <person name="Song A."/>
            <person name="Song B.-B."/>
            <person name="Dinh H."/>
            <person name="Thornton R."/>
            <person name="Coyle M."/>
            <person name="Francisco L."/>
            <person name="Jackson L."/>
            <person name="Javaid M."/>
            <person name="Korchina V."/>
            <person name="Kovar C."/>
            <person name="Mata R."/>
            <person name="Mathew T."/>
            <person name="Ngo R."/>
            <person name="Nguyen L."/>
            <person name="Nguyen N."/>
            <person name="Okwuonu G."/>
            <person name="Ongeri F."/>
            <person name="Pham C."/>
            <person name="Simmons D."/>
            <person name="Wilczek-Boney K."/>
            <person name="Hale W."/>
            <person name="Jakkamsetti A."/>
            <person name="Pham P."/>
            <person name="Ruth R."/>
            <person name="San Lucas F."/>
            <person name="Warren J."/>
            <person name="Zhang J."/>
            <person name="Zhao Z."/>
            <person name="Zhou C."/>
            <person name="Zhu D."/>
            <person name="Lee S."/>
            <person name="Bess C."/>
            <person name="Blankenburg K."/>
            <person name="Forbes L."/>
            <person name="Fu Q."/>
            <person name="Gubbala S."/>
            <person name="Hirani K."/>
            <person name="Jayaseelan J.C."/>
            <person name="Lara F."/>
            <person name="Munidasa M."/>
            <person name="Palculict T."/>
            <person name="Patil S."/>
            <person name="Pu L.-L."/>
            <person name="Saada N."/>
            <person name="Tang L."/>
            <person name="Weissenberger G."/>
            <person name="Zhu Y."/>
            <person name="Hemphill L."/>
            <person name="Shang Y."/>
            <person name="Youmans B."/>
            <person name="Ayvaz T."/>
            <person name="Ross M."/>
            <person name="Santibanez J."/>
            <person name="Aqrawi P."/>
            <person name="Gross S."/>
            <person name="Joshi V."/>
            <person name="Fowler G."/>
            <person name="Nazareth L."/>
            <person name="Reid J."/>
            <person name="Worley K."/>
            <person name="Petrosino J."/>
            <person name="Highlander S."/>
            <person name="Gibbs R."/>
        </authorList>
    </citation>
    <scope>NUCLEOTIDE SEQUENCE [LARGE SCALE GENOMIC DNA]</scope>
    <source>
        <strain evidence="1">ATCC 19414</strain>
    </source>
</reference>
<evidence type="ECO:0000313" key="1">
    <source>
        <dbReference type="EMBL" id="EFY09014.1"/>
    </source>
</evidence>
<accession>E7FVU4</accession>
<keyword evidence="2" id="KW-1185">Reference proteome</keyword>
<evidence type="ECO:0000313" key="2">
    <source>
        <dbReference type="Proteomes" id="UP000003028"/>
    </source>
</evidence>
<proteinExistence type="predicted"/>
<name>E7FVU4_ERYRH</name>
<sequence length="288" mass="32613">MPKLLFSYILEDVMKKIYGIILVMLSLVLVGCGTNSQGSGQKAIDAFFAGKTYTAYISSMESSSELDTYLNPLDYAYGNMDDLNGRVYYKENTDGDLVVGTVTILNGQNLRTEKIHILSHRKNPDGVFVTENIKKSNEIALKKLTEKPPFSTSYEFLELKNGKRVLLQYDEDTNYVDSIYMFDELMDHLLNISLSKSDFEDVIDLTKTRGGIIRSLDRDALKELLQDENNPFWDVLNKNIKASRDSFTSSDQSETNSNGIQRYFVADNGKTVEGWKEFLGGFDVKNID</sequence>
<gene>
    <name evidence="1" type="ORF">HMPREF0357_11121</name>
</gene>
<organism evidence="1 2">
    <name type="scientific">Erysipelothrix rhusiopathiae ATCC 19414</name>
    <dbReference type="NCBI Taxonomy" id="525280"/>
    <lineage>
        <taxon>Bacteria</taxon>
        <taxon>Bacillati</taxon>
        <taxon>Bacillota</taxon>
        <taxon>Erysipelotrichia</taxon>
        <taxon>Erysipelotrichales</taxon>
        <taxon>Erysipelotrichaceae</taxon>
        <taxon>Erysipelothrix</taxon>
    </lineage>
</organism>
<protein>
    <submittedName>
        <fullName evidence="1">Uncharacterized protein</fullName>
    </submittedName>
</protein>
<dbReference type="Proteomes" id="UP000003028">
    <property type="component" value="Unassembled WGS sequence"/>
</dbReference>
<dbReference type="PROSITE" id="PS51257">
    <property type="entry name" value="PROKAR_LIPOPROTEIN"/>
    <property type="match status" value="1"/>
</dbReference>
<dbReference type="EMBL" id="ACLK02000002">
    <property type="protein sequence ID" value="EFY09014.1"/>
    <property type="molecule type" value="Genomic_DNA"/>
</dbReference>
<comment type="caution">
    <text evidence="1">The sequence shown here is derived from an EMBL/GenBank/DDBJ whole genome shotgun (WGS) entry which is preliminary data.</text>
</comment>
<dbReference type="STRING" id="1648.A2I91_03035"/>